<feature type="coiled-coil region" evidence="3">
    <location>
        <begin position="423"/>
        <end position="450"/>
    </location>
</feature>
<dbReference type="Pfam" id="PF12799">
    <property type="entry name" value="LRR_4"/>
    <property type="match status" value="1"/>
</dbReference>
<protein>
    <submittedName>
        <fullName evidence="4">Uncharacterized protein</fullName>
    </submittedName>
</protein>
<dbReference type="PANTHER" id="PTHR46652:SF3">
    <property type="entry name" value="LEUCINE-RICH REPEAT-CONTAINING PROTEIN 9"/>
    <property type="match status" value="1"/>
</dbReference>
<dbReference type="PROSITE" id="PS51450">
    <property type="entry name" value="LRR"/>
    <property type="match status" value="7"/>
</dbReference>
<evidence type="ECO:0000256" key="3">
    <source>
        <dbReference type="SAM" id="Coils"/>
    </source>
</evidence>
<dbReference type="InterPro" id="IPR025875">
    <property type="entry name" value="Leu-rich_rpt_4"/>
</dbReference>
<evidence type="ECO:0000313" key="4">
    <source>
        <dbReference type="EMBL" id="CAI2359878.1"/>
    </source>
</evidence>
<dbReference type="PANTHER" id="PTHR46652">
    <property type="entry name" value="LEUCINE-RICH REPEAT AND IQ DOMAIN-CONTAINING PROTEIN 1-RELATED"/>
    <property type="match status" value="1"/>
</dbReference>
<dbReference type="Proteomes" id="UP001295684">
    <property type="component" value="Unassembled WGS sequence"/>
</dbReference>
<sequence>MSEFKRLSSLSKDGSTKNGLKSILNARDINIQPTIHRGINNASKTYFSREKKSITDEKGFPSQNNIILEKRVTKMAGARSSSRTSSAFKVKRQSQAIGASKWHNLKFKNLLAPTNDLINTLLYKNKDERYRYLIKNAKVHYIEKGTESIYVELPQIPNILIIYRKPEIRLKSKDTLNLDDRGLNHVPLLEGEERLVKLVLKRNKISKIENLVSLPYLETLDLGGNIIRELSNLNTCERLKSLSIRNNILDSIQGLSLLKSLEIIDLSCNKIKKIEKLEKCINLVKINLSSNYITTFEGLNNLSSLEELDLSNNKVTTVKDTRGLISIKKINLSNNLIDSDLDKIKNLDRVQDLNIENNPINRKSEFMRYVKREMPKLIILNNKRVLGPRDSYDKAKDAIYKPELIESSRGGKQSANNVIKIIHKEWQREVDRLKRNHKSYEEGKGKATNEKCLVQSGHAEIEANKMLFIYGNAMEVLNRTEFYTVVEEIHLECVRFDHIVHYTHLDKIKQFVNLKKLRLSFNNLNSLILLSKLECLQSLENLMIENNEILNSSITKSFVVYRFQHLKCYNSRKITIEDREEAKKNFHLFDNVLSKCIRRVSPSFSDPATKLEFKQSQRKHAEIAKDYTEAILANVVDIHSRSEEVEEECEYALINSISEALDQDNIII</sequence>
<dbReference type="EMBL" id="CAMPGE010001109">
    <property type="protein sequence ID" value="CAI2359878.1"/>
    <property type="molecule type" value="Genomic_DNA"/>
</dbReference>
<keyword evidence="1" id="KW-0433">Leucine-rich repeat</keyword>
<dbReference type="InterPro" id="IPR001611">
    <property type="entry name" value="Leu-rich_rpt"/>
</dbReference>
<dbReference type="InterPro" id="IPR003591">
    <property type="entry name" value="Leu-rich_rpt_typical-subtyp"/>
</dbReference>
<reference evidence="4" key="1">
    <citation type="submission" date="2023-07" db="EMBL/GenBank/DDBJ databases">
        <authorList>
            <consortium name="AG Swart"/>
            <person name="Singh M."/>
            <person name="Singh A."/>
            <person name="Seah K."/>
            <person name="Emmerich C."/>
        </authorList>
    </citation>
    <scope>NUCLEOTIDE SEQUENCE</scope>
    <source>
        <strain evidence="4">DP1</strain>
    </source>
</reference>
<dbReference type="AlphaFoldDB" id="A0AAD1X1R3"/>
<dbReference type="Pfam" id="PF14580">
    <property type="entry name" value="LRR_9"/>
    <property type="match status" value="1"/>
</dbReference>
<proteinExistence type="predicted"/>
<dbReference type="Gene3D" id="3.80.10.10">
    <property type="entry name" value="Ribonuclease Inhibitor"/>
    <property type="match status" value="3"/>
</dbReference>
<evidence type="ECO:0000313" key="5">
    <source>
        <dbReference type="Proteomes" id="UP001295684"/>
    </source>
</evidence>
<keyword evidence="5" id="KW-1185">Reference proteome</keyword>
<name>A0AAD1X1R3_EUPCR</name>
<dbReference type="InterPro" id="IPR032675">
    <property type="entry name" value="LRR_dom_sf"/>
</dbReference>
<accession>A0AAD1X1R3</accession>
<keyword evidence="2" id="KW-0677">Repeat</keyword>
<keyword evidence="3" id="KW-0175">Coiled coil</keyword>
<evidence type="ECO:0000256" key="2">
    <source>
        <dbReference type="ARBA" id="ARBA00022737"/>
    </source>
</evidence>
<comment type="caution">
    <text evidence="4">The sequence shown here is derived from an EMBL/GenBank/DDBJ whole genome shotgun (WGS) entry which is preliminary data.</text>
</comment>
<dbReference type="InterPro" id="IPR050836">
    <property type="entry name" value="SDS22/Internalin_LRR"/>
</dbReference>
<organism evidence="4 5">
    <name type="scientific">Euplotes crassus</name>
    <dbReference type="NCBI Taxonomy" id="5936"/>
    <lineage>
        <taxon>Eukaryota</taxon>
        <taxon>Sar</taxon>
        <taxon>Alveolata</taxon>
        <taxon>Ciliophora</taxon>
        <taxon>Intramacronucleata</taxon>
        <taxon>Spirotrichea</taxon>
        <taxon>Hypotrichia</taxon>
        <taxon>Euplotida</taxon>
        <taxon>Euplotidae</taxon>
        <taxon>Moneuplotes</taxon>
    </lineage>
</organism>
<dbReference type="SMART" id="SM00365">
    <property type="entry name" value="LRR_SD22"/>
    <property type="match status" value="6"/>
</dbReference>
<dbReference type="SUPFAM" id="SSF52058">
    <property type="entry name" value="L domain-like"/>
    <property type="match status" value="1"/>
</dbReference>
<dbReference type="SMART" id="SM00369">
    <property type="entry name" value="LRR_TYP"/>
    <property type="match status" value="4"/>
</dbReference>
<evidence type="ECO:0000256" key="1">
    <source>
        <dbReference type="ARBA" id="ARBA00022614"/>
    </source>
</evidence>
<gene>
    <name evidence="4" type="ORF">ECRASSUSDP1_LOCUS1172</name>
</gene>